<organism evidence="4 5">
    <name type="scientific">Aliidongia dinghuensis</name>
    <dbReference type="NCBI Taxonomy" id="1867774"/>
    <lineage>
        <taxon>Bacteria</taxon>
        <taxon>Pseudomonadati</taxon>
        <taxon>Pseudomonadota</taxon>
        <taxon>Alphaproteobacteria</taxon>
        <taxon>Rhodospirillales</taxon>
        <taxon>Dongiaceae</taxon>
        <taxon>Aliidongia</taxon>
    </lineage>
</organism>
<keyword evidence="1" id="KW-0175">Coiled coil</keyword>
<evidence type="ECO:0000256" key="2">
    <source>
        <dbReference type="SAM" id="MobiDB-lite"/>
    </source>
</evidence>
<keyword evidence="3" id="KW-0812">Transmembrane</keyword>
<reference evidence="4" key="2">
    <citation type="submission" date="2020-09" db="EMBL/GenBank/DDBJ databases">
        <authorList>
            <person name="Sun Q."/>
            <person name="Zhou Y."/>
        </authorList>
    </citation>
    <scope>NUCLEOTIDE SEQUENCE</scope>
    <source>
        <strain evidence="4">CGMCC 1.15725</strain>
    </source>
</reference>
<dbReference type="EMBL" id="BMJQ01000013">
    <property type="protein sequence ID" value="GGF34948.1"/>
    <property type="molecule type" value="Genomic_DNA"/>
</dbReference>
<comment type="caution">
    <text evidence="4">The sequence shown here is derived from an EMBL/GenBank/DDBJ whole genome shotgun (WGS) entry which is preliminary data.</text>
</comment>
<keyword evidence="5" id="KW-1185">Reference proteome</keyword>
<proteinExistence type="predicted"/>
<feature type="region of interest" description="Disordered" evidence="2">
    <location>
        <begin position="81"/>
        <end position="119"/>
    </location>
</feature>
<gene>
    <name evidence="4" type="ORF">GCM10011611_46470</name>
</gene>
<feature type="coiled-coil region" evidence="1">
    <location>
        <begin position="223"/>
        <end position="250"/>
    </location>
</feature>
<sequence>MVLPIATKVLGAAGLKRETPGKKPDQKTAGLSYEQRVGWLRRLVALSTQDGRSLASWKAEIEVALSGAPIFAELRKQVERLPSSADGTTTTRSRRRTKATEEGDQTAAPPPPPPPPLDEKEIAARLRETIDTAIRIVEGMPVALISDEFRAQVNSEVKDLFYKELRRVTPFVVVLLAGGTVFGAVHFSGIVGEVDQASTAAKREIALVKDDAAKAAIEAQRIVDSMQTNTKAAQEALAKLNEKVDVSEHQLGERLDRVSANISTAETGTTDLQKQVAGQKQALADLSAQLANVQTAATNASNVAKELNDFVTAANTIHALGEPARDDLISRAQVFLRQFDLLTWAAFSVAALSLLVTGYVLGRSRRTGMRRTNTAPPLSTVT</sequence>
<accession>A0A8J2YY73</accession>
<keyword evidence="3" id="KW-0472">Membrane</keyword>
<evidence type="ECO:0000256" key="1">
    <source>
        <dbReference type="SAM" id="Coils"/>
    </source>
</evidence>
<evidence type="ECO:0000313" key="5">
    <source>
        <dbReference type="Proteomes" id="UP000646365"/>
    </source>
</evidence>
<evidence type="ECO:0000256" key="3">
    <source>
        <dbReference type="SAM" id="Phobius"/>
    </source>
</evidence>
<feature type="transmembrane region" description="Helical" evidence="3">
    <location>
        <begin position="341"/>
        <end position="361"/>
    </location>
</feature>
<name>A0A8J2YY73_9PROT</name>
<protein>
    <submittedName>
        <fullName evidence="4">Uncharacterized protein</fullName>
    </submittedName>
</protein>
<keyword evidence="3" id="KW-1133">Transmembrane helix</keyword>
<dbReference type="Proteomes" id="UP000646365">
    <property type="component" value="Unassembled WGS sequence"/>
</dbReference>
<evidence type="ECO:0000313" key="4">
    <source>
        <dbReference type="EMBL" id="GGF34948.1"/>
    </source>
</evidence>
<dbReference type="AlphaFoldDB" id="A0A8J2YY73"/>
<dbReference type="RefSeq" id="WP_189050266.1">
    <property type="nucleotide sequence ID" value="NZ_BMJQ01000013.1"/>
</dbReference>
<reference evidence="4" key="1">
    <citation type="journal article" date="2014" name="Int. J. Syst. Evol. Microbiol.">
        <title>Complete genome sequence of Corynebacterium casei LMG S-19264T (=DSM 44701T), isolated from a smear-ripened cheese.</title>
        <authorList>
            <consortium name="US DOE Joint Genome Institute (JGI-PGF)"/>
            <person name="Walter F."/>
            <person name="Albersmeier A."/>
            <person name="Kalinowski J."/>
            <person name="Ruckert C."/>
        </authorList>
    </citation>
    <scope>NUCLEOTIDE SEQUENCE</scope>
    <source>
        <strain evidence="4">CGMCC 1.15725</strain>
    </source>
</reference>